<accession>A0A1C7I7M3</accession>
<evidence type="ECO:0000313" key="3">
    <source>
        <dbReference type="Proteomes" id="UP000092574"/>
    </source>
</evidence>
<evidence type="ECO:0000256" key="1">
    <source>
        <dbReference type="SAM" id="SignalP"/>
    </source>
</evidence>
<feature type="signal peptide" evidence="1">
    <location>
        <begin position="1"/>
        <end position="30"/>
    </location>
</feature>
<dbReference type="NCBIfam" id="TIGR04088">
    <property type="entry name" value="cognate_SipW"/>
    <property type="match status" value="1"/>
</dbReference>
<gene>
    <name evidence="2" type="ORF">A4V09_04005</name>
</gene>
<evidence type="ECO:0000313" key="2">
    <source>
        <dbReference type="EMBL" id="ANU74998.1"/>
    </source>
</evidence>
<keyword evidence="3" id="KW-1185">Reference proteome</keyword>
<dbReference type="EMBL" id="CP015405">
    <property type="protein sequence ID" value="ANU74998.1"/>
    <property type="molecule type" value="Genomic_DNA"/>
</dbReference>
<feature type="chain" id="PRO_5008887820" description="Ribosomally synthesized peptide with SipW-like signal peptide" evidence="1">
    <location>
        <begin position="31"/>
        <end position="230"/>
    </location>
</feature>
<dbReference type="OrthoDB" id="1827788at2"/>
<dbReference type="AlphaFoldDB" id="A0A1C7I7M3"/>
<dbReference type="Pfam" id="PF12389">
    <property type="entry name" value="Peptidase_M73"/>
    <property type="match status" value="1"/>
</dbReference>
<dbReference type="Proteomes" id="UP000092574">
    <property type="component" value="Chromosome"/>
</dbReference>
<organism evidence="2 3">
    <name type="scientific">Blautia pseudococcoides</name>
    <dbReference type="NCBI Taxonomy" id="1796616"/>
    <lineage>
        <taxon>Bacteria</taxon>
        <taxon>Bacillati</taxon>
        <taxon>Bacillota</taxon>
        <taxon>Clostridia</taxon>
        <taxon>Lachnospirales</taxon>
        <taxon>Lachnospiraceae</taxon>
        <taxon>Blautia</taxon>
    </lineage>
</organism>
<dbReference type="RefSeq" id="WP_065541218.1">
    <property type="nucleotide sequence ID" value="NZ_CP015405.2"/>
</dbReference>
<dbReference type="KEGG" id="byl:A4V09_04005"/>
<name>A0A1C7I7M3_9FIRM</name>
<proteinExistence type="predicted"/>
<reference evidence="2" key="1">
    <citation type="submission" date="2017-04" db="EMBL/GenBank/DDBJ databases">
        <title>Complete Genome Sequences of Twelve Strains of a Stable Defined Moderately Diverse Mouse Microbiota 2 (sDMDMm2).</title>
        <authorList>
            <person name="Uchimura Y."/>
            <person name="Wyss M."/>
            <person name="Brugiroux S."/>
            <person name="Limenitakis J.P."/>
            <person name="Stecher B."/>
            <person name="McCoy K.D."/>
            <person name="Macpherson A.J."/>
        </authorList>
    </citation>
    <scope>NUCLEOTIDE SEQUENCE</scope>
    <source>
        <strain evidence="2">YL58</strain>
    </source>
</reference>
<sequence>MRKITMKNKKQAVILCLALAAIFLIGSAAAYFTDTEQVKNHLTIGKVDITLTEPKWDAVPDKEKQDITPNKKLIKDPKVTNVGINDAFVFVTVQVPVANVITANQDGSRNPKALTELYSWTVNSGWTKMGIAADVKNESNLVVAHEYKYVYGTESVCTALAKGVTTPELFSSVTFANVIEGEKMPDGTSMEEAETDIDLKAFAIQTTDLTEKDVTDPANVWKIFETQNKT</sequence>
<dbReference type="InterPro" id="IPR023833">
    <property type="entry name" value="Signal_pept_SipW-depend-type"/>
</dbReference>
<protein>
    <recommendedName>
        <fullName evidence="4">Ribosomally synthesized peptide with SipW-like signal peptide</fullName>
    </recommendedName>
</protein>
<dbReference type="InterPro" id="IPR022121">
    <property type="entry name" value="Peptidase_M73_camelysin"/>
</dbReference>
<evidence type="ECO:0008006" key="4">
    <source>
        <dbReference type="Google" id="ProtNLM"/>
    </source>
</evidence>
<keyword evidence="1" id="KW-0732">Signal</keyword>
<dbReference type="STRING" id="1796616.A4V09_04005"/>